<reference evidence="3" key="1">
    <citation type="submission" date="2024-02" db="UniProtKB">
        <authorList>
            <consortium name="WormBaseParasite"/>
        </authorList>
    </citation>
    <scope>IDENTIFICATION</scope>
</reference>
<dbReference type="SUPFAM" id="SSF82199">
    <property type="entry name" value="SET domain"/>
    <property type="match status" value="1"/>
</dbReference>
<name>A0AAF3EPR2_9BILA</name>
<accession>A0AAF3EPR2</accession>
<evidence type="ECO:0000313" key="3">
    <source>
        <dbReference type="WBParaSite" id="MBELARI_LOCUS16069"/>
    </source>
</evidence>
<sequence>MDDNPCGVDKVYAELTRLTPTMNKVKEENADLEAIREKDYQFYCPQQHFMENDTCQALYNDAEDVDGCFSHLENIKKESSEFIDVDGFSEENIKDGFDLFANVKQEVHPSDEHDEMKPRIIARNQLKHFLEEEFGQKEGGKWRSLFPEFPTFEEWFELGDFTNRHKTRDHDYCLAIDDTIKSVVMVQMKDLSRQYLYISDVPTRLRNSFMSVNSVKEEDDNTYCCCCHMYYRPFCLLHPMFLMSTPTIRGSDAKATCPPYLKIKKSKIPGAGQGVFAKEHLAKNLVFGPYEGEIHFNRRRSDRSSYSWEVRIGEQHFFVDALDPMKSNWIRFINSYSEGFKQNMVAFQFRWRIYYQVIAPIKPGEELLVFYGENFKLNRKRNAL</sequence>
<protein>
    <submittedName>
        <fullName evidence="3">SET domain-containing protein</fullName>
    </submittedName>
</protein>
<dbReference type="WBParaSite" id="MBELARI_LOCUS16069">
    <property type="protein sequence ID" value="MBELARI_LOCUS16069"/>
    <property type="gene ID" value="MBELARI_LOCUS16069"/>
</dbReference>
<organism evidence="2 3">
    <name type="scientific">Mesorhabditis belari</name>
    <dbReference type="NCBI Taxonomy" id="2138241"/>
    <lineage>
        <taxon>Eukaryota</taxon>
        <taxon>Metazoa</taxon>
        <taxon>Ecdysozoa</taxon>
        <taxon>Nematoda</taxon>
        <taxon>Chromadorea</taxon>
        <taxon>Rhabditida</taxon>
        <taxon>Rhabditina</taxon>
        <taxon>Rhabditomorpha</taxon>
        <taxon>Rhabditoidea</taxon>
        <taxon>Rhabditidae</taxon>
        <taxon>Mesorhabditinae</taxon>
        <taxon>Mesorhabditis</taxon>
    </lineage>
</organism>
<evidence type="ECO:0000259" key="1">
    <source>
        <dbReference type="PROSITE" id="PS50280"/>
    </source>
</evidence>
<dbReference type="Proteomes" id="UP000887575">
    <property type="component" value="Unassembled WGS sequence"/>
</dbReference>
<dbReference type="AlphaFoldDB" id="A0AAF3EPR2"/>
<dbReference type="InterPro" id="IPR001214">
    <property type="entry name" value="SET_dom"/>
</dbReference>
<dbReference type="Pfam" id="PF21549">
    <property type="entry name" value="PRDM2_PR"/>
    <property type="match status" value="1"/>
</dbReference>
<evidence type="ECO:0000313" key="2">
    <source>
        <dbReference type="Proteomes" id="UP000887575"/>
    </source>
</evidence>
<proteinExistence type="predicted"/>
<dbReference type="InterPro" id="IPR046341">
    <property type="entry name" value="SET_dom_sf"/>
</dbReference>
<dbReference type="Gene3D" id="2.170.270.10">
    <property type="entry name" value="SET domain"/>
    <property type="match status" value="1"/>
</dbReference>
<feature type="domain" description="SET" evidence="1">
    <location>
        <begin position="259"/>
        <end position="372"/>
    </location>
</feature>
<keyword evidence="2" id="KW-1185">Reference proteome</keyword>
<dbReference type="SMART" id="SM00317">
    <property type="entry name" value="SET"/>
    <property type="match status" value="1"/>
</dbReference>
<dbReference type="PROSITE" id="PS50280">
    <property type="entry name" value="SET"/>
    <property type="match status" value="1"/>
</dbReference>